<dbReference type="OrthoDB" id="9807502at2"/>
<dbReference type="HOGENOM" id="CLU_057463_2_0_6"/>
<protein>
    <recommendedName>
        <fullName evidence="2">arginine deiminase</fullName>
        <ecNumber evidence="2">3.5.3.6</ecNumber>
    </recommendedName>
</protein>
<dbReference type="EC" id="3.5.3.6" evidence="2"/>
<comment type="catalytic activity">
    <reaction evidence="3">
        <text>L-arginine + H2O = L-citrulline + NH4(+)</text>
        <dbReference type="Rhea" id="RHEA:19597"/>
        <dbReference type="ChEBI" id="CHEBI:15377"/>
        <dbReference type="ChEBI" id="CHEBI:28938"/>
        <dbReference type="ChEBI" id="CHEBI:32682"/>
        <dbReference type="ChEBI" id="CHEBI:57743"/>
        <dbReference type="EC" id="3.5.3.6"/>
    </reaction>
</comment>
<dbReference type="GO" id="GO:0019546">
    <property type="term" value="P:L-arginine deiminase pathway"/>
    <property type="evidence" value="ECO:0007669"/>
    <property type="project" value="TreeGrafter"/>
</dbReference>
<organism evidence="4 7">
    <name type="scientific">Moritella viscosa</name>
    <dbReference type="NCBI Taxonomy" id="80854"/>
    <lineage>
        <taxon>Bacteria</taxon>
        <taxon>Pseudomonadati</taxon>
        <taxon>Pseudomonadota</taxon>
        <taxon>Gammaproteobacteria</taxon>
        <taxon>Alteromonadales</taxon>
        <taxon>Moritellaceae</taxon>
        <taxon>Moritella</taxon>
    </lineage>
</organism>
<gene>
    <name evidence="5" type="ORF">MT2528_4675</name>
    <name evidence="4" type="ORF">NVI5450_0719</name>
</gene>
<dbReference type="GeneID" id="61298121"/>
<reference evidence="4 7" key="1">
    <citation type="submission" date="2016-11" db="EMBL/GenBank/DDBJ databases">
        <authorList>
            <person name="Jaros S."/>
            <person name="Januszkiewicz K."/>
            <person name="Wedrychowicz H."/>
        </authorList>
    </citation>
    <scope>NUCLEOTIDE SEQUENCE [LARGE SCALE GENOMIC DNA]</scope>
    <source>
        <strain evidence="4">NVI 5450</strain>
    </source>
</reference>
<dbReference type="PATRIC" id="fig|80854.5.peg.1226"/>
<evidence type="ECO:0000313" key="5">
    <source>
        <dbReference type="EMBL" id="SGZ03809.1"/>
    </source>
</evidence>
<dbReference type="SUPFAM" id="SSF55909">
    <property type="entry name" value="Pentein"/>
    <property type="match status" value="1"/>
</dbReference>
<dbReference type="EMBL" id="FPLD01000025">
    <property type="protein sequence ID" value="SGY87177.1"/>
    <property type="molecule type" value="Genomic_DNA"/>
</dbReference>
<dbReference type="Gene3D" id="3.75.10.10">
    <property type="entry name" value="L-arginine/glycine Amidinotransferase, Chain A"/>
    <property type="match status" value="1"/>
</dbReference>
<reference evidence="5 6" key="2">
    <citation type="submission" date="2016-11" db="EMBL/GenBank/DDBJ databases">
        <authorList>
            <person name="Klemetsen T."/>
        </authorList>
    </citation>
    <scope>NUCLEOTIDE SEQUENCE [LARGE SCALE GENOMIC DNA]</scope>
    <source>
        <strain evidence="5">MT 2528</strain>
    </source>
</reference>
<evidence type="ECO:0000313" key="6">
    <source>
        <dbReference type="Proteomes" id="UP000182660"/>
    </source>
</evidence>
<dbReference type="AlphaFoldDB" id="A0A090K5U4"/>
<dbReference type="Pfam" id="PF19420">
    <property type="entry name" value="DDAH_eukar"/>
    <property type="match status" value="1"/>
</dbReference>
<keyword evidence="6" id="KW-1185">Reference proteome</keyword>
<dbReference type="PANTHER" id="PTHR47271:SF2">
    <property type="entry name" value="ARGININE DEIMINASE"/>
    <property type="match status" value="1"/>
</dbReference>
<dbReference type="STRING" id="80854.MVIS_1160"/>
<evidence type="ECO:0000256" key="3">
    <source>
        <dbReference type="ARBA" id="ARBA00049429"/>
    </source>
</evidence>
<dbReference type="Proteomes" id="UP000182660">
    <property type="component" value="Unassembled WGS sequence"/>
</dbReference>
<dbReference type="Proteomes" id="UP000183794">
    <property type="component" value="Unassembled WGS sequence"/>
</dbReference>
<evidence type="ECO:0000313" key="7">
    <source>
        <dbReference type="Proteomes" id="UP000183794"/>
    </source>
</evidence>
<name>A0A090K5U4_9GAMM</name>
<dbReference type="GO" id="GO:0016990">
    <property type="term" value="F:arginine deiminase activity"/>
    <property type="evidence" value="ECO:0007669"/>
    <property type="project" value="UniProtKB-EC"/>
</dbReference>
<evidence type="ECO:0000256" key="2">
    <source>
        <dbReference type="ARBA" id="ARBA00012171"/>
    </source>
</evidence>
<evidence type="ECO:0000256" key="1">
    <source>
        <dbReference type="ARBA" id="ARBA00005213"/>
    </source>
</evidence>
<dbReference type="KEGG" id="mvs:MVIS_1160"/>
<sequence>METSYVKSATGELKQVLLCSPTYLNLSPINKIAEDWLEKGEQIDQQKCLSEHQQLIDIYEQNGINVEVLTPTENLSSQVFARDFGFNIKEGYVLGRFKEEIRHAESLLYAEKLAELGVPIIATCHEGVLEGGDFWQLDEKTLAIGTLQRSDEKGIQSIREQLEPLGYTIIAVNSKPEYLHLDMIFNIVGEKTAVTYYDGLPQEFKDYLNETGYDLIKIEEEGVFKHFCNLQALGNKRIISLSANTAVNAQLRERGFTVFELHSTEILKTGGGPHCMTFPLERH</sequence>
<keyword evidence="4" id="KW-0378">Hydrolase</keyword>
<dbReference type="EMBL" id="FPLJ01000145">
    <property type="protein sequence ID" value="SGZ03809.1"/>
    <property type="molecule type" value="Genomic_DNA"/>
</dbReference>
<comment type="pathway">
    <text evidence="1">Amino-acid degradation; L-arginine degradation via ADI pathway; carbamoyl phosphate from L-arginine: step 1/2.</text>
</comment>
<accession>A0A090K5U4</accession>
<evidence type="ECO:0000313" key="4">
    <source>
        <dbReference type="EMBL" id="SGY87177.1"/>
    </source>
</evidence>
<dbReference type="PANTHER" id="PTHR47271">
    <property type="entry name" value="ARGININE DEIMINASE"/>
    <property type="match status" value="1"/>
</dbReference>
<proteinExistence type="predicted"/>
<dbReference type="RefSeq" id="WP_045109521.1">
    <property type="nucleotide sequence ID" value="NZ_CAWQZC010000047.1"/>
</dbReference>